<comment type="catalytic activity">
    <reaction evidence="3 4">
        <text>N-[(R)-4-phosphopantothenoyl]-L-cysteine + H(+) = (R)-4'-phosphopantetheine + CO2</text>
        <dbReference type="Rhea" id="RHEA:16793"/>
        <dbReference type="ChEBI" id="CHEBI:15378"/>
        <dbReference type="ChEBI" id="CHEBI:16526"/>
        <dbReference type="ChEBI" id="CHEBI:59458"/>
        <dbReference type="ChEBI" id="CHEBI:61723"/>
        <dbReference type="EC" id="4.1.1.36"/>
    </reaction>
</comment>
<accession>A0A7Y6V7Z6</accession>
<dbReference type="PANTHER" id="PTHR14359">
    <property type="entry name" value="HOMO-OLIGOMERIC FLAVIN CONTAINING CYS DECARBOXYLASE FAMILY"/>
    <property type="match status" value="1"/>
</dbReference>
<keyword evidence="3" id="KW-0511">Multifunctional enzyme</keyword>
<dbReference type="EC" id="6.3.2.5" evidence="3"/>
<dbReference type="GO" id="GO:0004632">
    <property type="term" value="F:phosphopantothenate--cysteine ligase activity"/>
    <property type="evidence" value="ECO:0007669"/>
    <property type="project" value="UniProtKB-UniRule"/>
</dbReference>
<keyword evidence="3 4" id="KW-0288">FMN</keyword>
<organism evidence="7 8">
    <name type="scientific">Vreelandella maris</name>
    <dbReference type="NCBI Taxonomy" id="2729617"/>
    <lineage>
        <taxon>Bacteria</taxon>
        <taxon>Pseudomonadati</taxon>
        <taxon>Pseudomonadota</taxon>
        <taxon>Gammaproteobacteria</taxon>
        <taxon>Oceanospirillales</taxon>
        <taxon>Halomonadaceae</taxon>
        <taxon>Vreelandella</taxon>
    </lineage>
</organism>
<protein>
    <recommendedName>
        <fullName evidence="3">Coenzyme A biosynthesis bifunctional protein CoaBC</fullName>
    </recommendedName>
    <alternativeName>
        <fullName evidence="3">DNA/pantothenate metabolism flavoprotein</fullName>
    </alternativeName>
    <alternativeName>
        <fullName evidence="3">Phosphopantothenoylcysteine synthetase/decarboxylase</fullName>
        <shortName evidence="3">PPCS-PPCDC</shortName>
    </alternativeName>
    <domain>
        <recommendedName>
            <fullName evidence="3">Phosphopantothenoylcysteine decarboxylase</fullName>
            <shortName evidence="3">PPC decarboxylase</shortName>
            <shortName evidence="3">PPC-DC</shortName>
            <ecNumber evidence="3">4.1.1.36</ecNumber>
        </recommendedName>
        <alternativeName>
            <fullName evidence="3">CoaC</fullName>
        </alternativeName>
    </domain>
    <domain>
        <recommendedName>
            <fullName evidence="3">Phosphopantothenate--cysteine ligase</fullName>
            <ecNumber evidence="3">6.3.2.5</ecNumber>
        </recommendedName>
        <alternativeName>
            <fullName evidence="3">CoaB</fullName>
        </alternativeName>
        <alternativeName>
            <fullName evidence="3">Phosphopantothenoylcysteine synthetase</fullName>
            <shortName evidence="3">PPC synthetase</shortName>
            <shortName evidence="3">PPC-S</shortName>
        </alternativeName>
    </domain>
</protein>
<dbReference type="SUPFAM" id="SSF52507">
    <property type="entry name" value="Homo-oligomeric flavin-containing Cys decarboxylases, HFCD"/>
    <property type="match status" value="1"/>
</dbReference>
<dbReference type="EC" id="4.1.1.36" evidence="3"/>
<feature type="binding site" evidence="3">
    <location>
        <position position="351"/>
    </location>
    <ligand>
        <name>CTP</name>
        <dbReference type="ChEBI" id="CHEBI:37563"/>
    </ligand>
</feature>
<comment type="cofactor">
    <cofactor evidence="3">
        <name>FMN</name>
        <dbReference type="ChEBI" id="CHEBI:58210"/>
    </cofactor>
    <text evidence="3">Binds 1 FMN per subunit.</text>
</comment>
<keyword evidence="3" id="KW-0479">Metal-binding</keyword>
<dbReference type="GO" id="GO:0015941">
    <property type="term" value="P:pantothenate catabolic process"/>
    <property type="evidence" value="ECO:0007669"/>
    <property type="project" value="InterPro"/>
</dbReference>
<feature type="binding site" evidence="3">
    <location>
        <position position="365"/>
    </location>
    <ligand>
        <name>CTP</name>
        <dbReference type="ChEBI" id="CHEBI:37563"/>
    </ligand>
</feature>
<dbReference type="Pfam" id="PF02441">
    <property type="entry name" value="Flavoprotein"/>
    <property type="match status" value="1"/>
</dbReference>
<dbReference type="GO" id="GO:0046872">
    <property type="term" value="F:metal ion binding"/>
    <property type="evidence" value="ECO:0007669"/>
    <property type="project" value="UniProtKB-KW"/>
</dbReference>
<comment type="cofactor">
    <cofactor evidence="3">
        <name>Mg(2+)</name>
        <dbReference type="ChEBI" id="CHEBI:18420"/>
    </cofactor>
</comment>
<dbReference type="Gene3D" id="3.40.50.1950">
    <property type="entry name" value="Flavin prenyltransferase-like"/>
    <property type="match status" value="1"/>
</dbReference>
<dbReference type="GO" id="GO:0010181">
    <property type="term" value="F:FMN binding"/>
    <property type="evidence" value="ECO:0007669"/>
    <property type="project" value="UniProtKB-UniRule"/>
</dbReference>
<sequence>MASVADTTSTPTNAFTAASTLAGKRVLLGVSAGIAAYKSALLVRLLKQAGCEVRVVMTDGAQAFITPLTLQALSGEPVRTSLLDPEAEAGMGHIELARWADVVLIAPATADLIARLVHGMADDLLTTLCLASEAPKLIAPAMNQAMWRHPATQRNVAQLQQDDWQQIGPAAGDQACGDVGPGRMSEPEEIFSAVMTLFAAPPSPYYGSSARTPHVVITAGPTREPLDPVRYISNHSSGKMGFALAAAAVAQGAKVTLISGPVNLPTPPGVTRVDVESAEQMHSEAQRLAPQAALFIGCAAVADYRAAAPAEHKLKKRDDSDTLTLTLVKNPDIIASIAALPAGQRPLVVGFAAETQEIERYAQDKLQRKGLDMIVANDVSQAGLGFGSDQNAAWLLWRTAEGVESRAEAPQPKTQLAATIIHQALTLLSTTASETTSTNASGESQ</sequence>
<dbReference type="GO" id="GO:0071513">
    <property type="term" value="C:phosphopantothenoylcysteine decarboxylase complex"/>
    <property type="evidence" value="ECO:0007669"/>
    <property type="project" value="TreeGrafter"/>
</dbReference>
<evidence type="ECO:0000313" key="7">
    <source>
        <dbReference type="EMBL" id="NVF13377.1"/>
    </source>
</evidence>
<feature type="binding site" evidence="3">
    <location>
        <position position="369"/>
    </location>
    <ligand>
        <name>CTP</name>
        <dbReference type="ChEBI" id="CHEBI:37563"/>
    </ligand>
</feature>
<evidence type="ECO:0000256" key="3">
    <source>
        <dbReference type="HAMAP-Rule" id="MF_02225"/>
    </source>
</evidence>
<dbReference type="InterPro" id="IPR003382">
    <property type="entry name" value="Flavoprotein"/>
</dbReference>
<dbReference type="GO" id="GO:0015937">
    <property type="term" value="P:coenzyme A biosynthetic process"/>
    <property type="evidence" value="ECO:0007669"/>
    <property type="project" value="UniProtKB-UniRule"/>
</dbReference>
<keyword evidence="3 4" id="KW-0436">Ligase</keyword>
<dbReference type="AlphaFoldDB" id="A0A7Y6V7Z6"/>
<evidence type="ECO:0000313" key="8">
    <source>
        <dbReference type="Proteomes" id="UP000589984"/>
    </source>
</evidence>
<evidence type="ECO:0000259" key="5">
    <source>
        <dbReference type="Pfam" id="PF02441"/>
    </source>
</evidence>
<dbReference type="EMBL" id="JABWCV010000004">
    <property type="protein sequence ID" value="NVF13377.1"/>
    <property type="molecule type" value="Genomic_DNA"/>
</dbReference>
<feature type="binding site" evidence="3">
    <location>
        <begin position="331"/>
        <end position="334"/>
    </location>
    <ligand>
        <name>CTP</name>
        <dbReference type="ChEBI" id="CHEBI:37563"/>
    </ligand>
</feature>
<name>A0A7Y6V7Z6_9GAMM</name>
<feature type="domain" description="DNA/pantothenate metabolism flavoprotein C-terminal" evidence="6">
    <location>
        <begin position="214"/>
        <end position="424"/>
    </location>
</feature>
<dbReference type="UniPathway" id="UPA00241">
    <property type="reaction ID" value="UER00353"/>
</dbReference>
<evidence type="ECO:0000256" key="1">
    <source>
        <dbReference type="ARBA" id="ARBA00022793"/>
    </source>
</evidence>
<feature type="binding site" evidence="3">
    <location>
        <begin position="297"/>
        <end position="299"/>
    </location>
    <ligand>
        <name>CTP</name>
        <dbReference type="ChEBI" id="CHEBI:37563"/>
    </ligand>
</feature>
<dbReference type="SUPFAM" id="SSF102645">
    <property type="entry name" value="CoaB-like"/>
    <property type="match status" value="1"/>
</dbReference>
<dbReference type="InterPro" id="IPR007085">
    <property type="entry name" value="DNA/pantothenate-metab_flavo_C"/>
</dbReference>
<dbReference type="GO" id="GO:0004633">
    <property type="term" value="F:phosphopantothenoylcysteine decarboxylase activity"/>
    <property type="evidence" value="ECO:0007669"/>
    <property type="project" value="UniProtKB-UniRule"/>
</dbReference>
<dbReference type="NCBIfam" id="TIGR00521">
    <property type="entry name" value="coaBC_dfp"/>
    <property type="match status" value="1"/>
</dbReference>
<feature type="binding site" evidence="3">
    <location>
        <position position="313"/>
    </location>
    <ligand>
        <name>CTP</name>
        <dbReference type="ChEBI" id="CHEBI:37563"/>
    </ligand>
</feature>
<proteinExistence type="inferred from homology"/>
<dbReference type="Gene3D" id="3.40.50.10300">
    <property type="entry name" value="CoaB-like"/>
    <property type="match status" value="1"/>
</dbReference>
<dbReference type="RefSeq" id="WP_176302510.1">
    <property type="nucleotide sequence ID" value="NZ_JABWCV010000004.1"/>
</dbReference>
<evidence type="ECO:0000256" key="4">
    <source>
        <dbReference type="RuleBase" id="RU364078"/>
    </source>
</evidence>
<dbReference type="InterPro" id="IPR036551">
    <property type="entry name" value="Flavin_trans-like"/>
</dbReference>
<dbReference type="PANTHER" id="PTHR14359:SF6">
    <property type="entry name" value="PHOSPHOPANTOTHENOYLCYSTEINE DECARBOXYLASE"/>
    <property type="match status" value="1"/>
</dbReference>
<comment type="pathway">
    <text evidence="3 4">Cofactor biosynthesis; coenzyme A biosynthesis; CoA from (R)-pantothenate: step 2/5.</text>
</comment>
<comment type="catalytic activity">
    <reaction evidence="3 4">
        <text>(R)-4'-phosphopantothenate + L-cysteine + CTP = N-[(R)-4-phosphopantothenoyl]-L-cysteine + CMP + diphosphate + H(+)</text>
        <dbReference type="Rhea" id="RHEA:19397"/>
        <dbReference type="ChEBI" id="CHEBI:10986"/>
        <dbReference type="ChEBI" id="CHEBI:15378"/>
        <dbReference type="ChEBI" id="CHEBI:33019"/>
        <dbReference type="ChEBI" id="CHEBI:35235"/>
        <dbReference type="ChEBI" id="CHEBI:37563"/>
        <dbReference type="ChEBI" id="CHEBI:59458"/>
        <dbReference type="ChEBI" id="CHEBI:60377"/>
        <dbReference type="EC" id="6.3.2.5"/>
    </reaction>
</comment>
<evidence type="ECO:0000256" key="2">
    <source>
        <dbReference type="ARBA" id="ARBA00023239"/>
    </source>
</evidence>
<comment type="pathway">
    <text evidence="3 4">Cofactor biosynthesis; coenzyme A biosynthesis; CoA from (R)-pantothenate: step 3/5.</text>
</comment>
<keyword evidence="2 3" id="KW-0456">Lyase</keyword>
<dbReference type="Proteomes" id="UP000589984">
    <property type="component" value="Unassembled WGS sequence"/>
</dbReference>
<feature type="region of interest" description="Phosphopantothenate--cysteine ligase" evidence="3">
    <location>
        <begin position="215"/>
        <end position="445"/>
    </location>
</feature>
<feature type="binding site" evidence="3">
    <location>
        <position position="303"/>
    </location>
    <ligand>
        <name>CTP</name>
        <dbReference type="ChEBI" id="CHEBI:37563"/>
    </ligand>
</feature>
<keyword evidence="1 3" id="KW-0210">Decarboxylase</keyword>
<feature type="active site" description="Proton donor" evidence="3">
    <location>
        <position position="176"/>
    </location>
</feature>
<feature type="domain" description="Flavoprotein" evidence="5">
    <location>
        <begin position="24"/>
        <end position="195"/>
    </location>
</feature>
<keyword evidence="8" id="KW-1185">Reference proteome</keyword>
<comment type="function">
    <text evidence="4">Catalyzes two steps in the biosynthesis of coenzyme A. In the first step cysteine is conjugated to 4'-phosphopantothenate to form 4-phosphopantothenoylcysteine, in the latter compound is decarboxylated to form 4'-phosphopantotheine.</text>
</comment>
<comment type="similarity">
    <text evidence="3 4">In the N-terminal section; belongs to the HFCD (homo-oligomeric flavin containing Cys decarboxylase) superfamily.</text>
</comment>
<reference evidence="7 8" key="1">
    <citation type="submission" date="2020-06" db="EMBL/GenBank/DDBJ databases">
        <title>Halomonas sp. QX-1 draft genome sequence.</title>
        <authorList>
            <person name="Qiu X."/>
        </authorList>
    </citation>
    <scope>NUCLEOTIDE SEQUENCE [LARGE SCALE GENOMIC DNA]</scope>
    <source>
        <strain evidence="7 8">QX-1</strain>
    </source>
</reference>
<feature type="region of interest" description="Phosphopantothenoylcysteine decarboxylase" evidence="3">
    <location>
        <begin position="1"/>
        <end position="214"/>
    </location>
</feature>
<comment type="function">
    <text evidence="3">Catalyzes two sequential steps in the biosynthesis of coenzyme A. In the first step cysteine is conjugated to 4'-phosphopantothenate to form 4-phosphopantothenoylcysteine. In the second step the latter compound is decarboxylated to form 4'-phosphopantotheine.</text>
</comment>
<keyword evidence="3" id="KW-0460">Magnesium</keyword>
<gene>
    <name evidence="3 7" type="primary">coaBC</name>
    <name evidence="7" type="ORF">HUO07_04225</name>
</gene>
<evidence type="ECO:0000259" key="6">
    <source>
        <dbReference type="Pfam" id="PF04127"/>
    </source>
</evidence>
<dbReference type="InterPro" id="IPR035929">
    <property type="entry name" value="CoaB-like_sf"/>
</dbReference>
<dbReference type="HAMAP" id="MF_02225">
    <property type="entry name" value="CoaBC"/>
    <property type="match status" value="1"/>
</dbReference>
<comment type="similarity">
    <text evidence="3 4">In the C-terminal section; belongs to the PPC synthetase family.</text>
</comment>
<comment type="caution">
    <text evidence="7">The sequence shown here is derived from an EMBL/GenBank/DDBJ whole genome shotgun (WGS) entry which is preliminary data.</text>
</comment>
<keyword evidence="3 4" id="KW-0285">Flavoprotein</keyword>
<dbReference type="Pfam" id="PF04127">
    <property type="entry name" value="DFP"/>
    <property type="match status" value="1"/>
</dbReference>
<dbReference type="InterPro" id="IPR005252">
    <property type="entry name" value="CoaBC"/>
</dbReference>